<keyword evidence="2" id="KW-1185">Reference proteome</keyword>
<proteinExistence type="predicted"/>
<name>A0A444Z2C0_ARAHY</name>
<accession>A0A444Z2C0</accession>
<dbReference type="Proteomes" id="UP000289738">
    <property type="component" value="Chromosome B05"/>
</dbReference>
<comment type="caution">
    <text evidence="1">The sequence shown here is derived from an EMBL/GenBank/DDBJ whole genome shotgun (WGS) entry which is preliminary data.</text>
</comment>
<dbReference type="EMBL" id="SDMP01000015">
    <property type="protein sequence ID" value="RYR08337.1"/>
    <property type="molecule type" value="Genomic_DNA"/>
</dbReference>
<protein>
    <submittedName>
        <fullName evidence="1">Uncharacterized protein</fullName>
    </submittedName>
</protein>
<dbReference type="AlphaFoldDB" id="A0A444Z2C0"/>
<sequence length="240" mass="26655">MGRQLQQMLEDVHEKHDHLTTWLSLEIKKALYVYHETDKGFKHRRFTNKANRASAKSSKYTGDSATFMKTKARLSKLLDHNTTLVKTFKYTHILKENKERFADQQFTYHYVSKHLILSPIRRDRKPQLSNLTEVEDVSGSATSVVDPNAVWRKTALVPYKNCVYGLGLFFANNLRTSKLRPSSAFAPSQTVNPEEGFDLRLQAGVEGAVGAASADGAVCQAQMRDGGSGTSGGRGTTGGT</sequence>
<organism evidence="1 2">
    <name type="scientific">Arachis hypogaea</name>
    <name type="common">Peanut</name>
    <dbReference type="NCBI Taxonomy" id="3818"/>
    <lineage>
        <taxon>Eukaryota</taxon>
        <taxon>Viridiplantae</taxon>
        <taxon>Streptophyta</taxon>
        <taxon>Embryophyta</taxon>
        <taxon>Tracheophyta</taxon>
        <taxon>Spermatophyta</taxon>
        <taxon>Magnoliopsida</taxon>
        <taxon>eudicotyledons</taxon>
        <taxon>Gunneridae</taxon>
        <taxon>Pentapetalae</taxon>
        <taxon>rosids</taxon>
        <taxon>fabids</taxon>
        <taxon>Fabales</taxon>
        <taxon>Fabaceae</taxon>
        <taxon>Papilionoideae</taxon>
        <taxon>50 kb inversion clade</taxon>
        <taxon>dalbergioids sensu lato</taxon>
        <taxon>Dalbergieae</taxon>
        <taxon>Pterocarpus clade</taxon>
        <taxon>Arachis</taxon>
    </lineage>
</organism>
<evidence type="ECO:0000313" key="1">
    <source>
        <dbReference type="EMBL" id="RYR08337.1"/>
    </source>
</evidence>
<evidence type="ECO:0000313" key="2">
    <source>
        <dbReference type="Proteomes" id="UP000289738"/>
    </source>
</evidence>
<gene>
    <name evidence="1" type="ORF">Ahy_B05g075982</name>
</gene>
<reference evidence="1 2" key="1">
    <citation type="submission" date="2019-01" db="EMBL/GenBank/DDBJ databases">
        <title>Sequencing of cultivated peanut Arachis hypogaea provides insights into genome evolution and oil improvement.</title>
        <authorList>
            <person name="Chen X."/>
        </authorList>
    </citation>
    <scope>NUCLEOTIDE SEQUENCE [LARGE SCALE GENOMIC DNA]</scope>
    <source>
        <strain evidence="2">cv. Fuhuasheng</strain>
        <tissue evidence="1">Leaves</tissue>
    </source>
</reference>